<keyword evidence="5 9" id="KW-0067">ATP-binding</keyword>
<proteinExistence type="inferred from homology"/>
<evidence type="ECO:0000313" key="12">
    <source>
        <dbReference type="EMBL" id="ABC78493.1"/>
    </source>
</evidence>
<evidence type="ECO:0000256" key="7">
    <source>
        <dbReference type="ARBA" id="ARBA00048741"/>
    </source>
</evidence>
<dbReference type="Proteomes" id="UP000001933">
    <property type="component" value="Chromosome"/>
</dbReference>
<dbReference type="PROSITE" id="PS51278">
    <property type="entry name" value="GATASE_TYPE_2"/>
    <property type="match status" value="1"/>
</dbReference>
<dbReference type="CDD" id="cd01991">
    <property type="entry name" value="Asn_synthase_B_C"/>
    <property type="match status" value="1"/>
</dbReference>
<name>Q2LWN2_SYNAS</name>
<feature type="binding site" evidence="9">
    <location>
        <position position="107"/>
    </location>
    <ligand>
        <name>L-glutamine</name>
        <dbReference type="ChEBI" id="CHEBI:58359"/>
    </ligand>
</feature>
<evidence type="ECO:0000256" key="9">
    <source>
        <dbReference type="PIRSR" id="PIRSR001589-2"/>
    </source>
</evidence>
<comment type="similarity">
    <text evidence="2">Belongs to the asparagine synthetase family.</text>
</comment>
<dbReference type="SUPFAM" id="SSF52402">
    <property type="entry name" value="Adenine nucleotide alpha hydrolases-like"/>
    <property type="match status" value="1"/>
</dbReference>
<feature type="active site" description="For GATase activity" evidence="8">
    <location>
        <position position="2"/>
    </location>
</feature>
<evidence type="ECO:0000256" key="1">
    <source>
        <dbReference type="ARBA" id="ARBA00005187"/>
    </source>
</evidence>
<feature type="binding site" evidence="9">
    <location>
        <begin position="380"/>
        <end position="381"/>
    </location>
    <ligand>
        <name>ATP</name>
        <dbReference type="ChEBI" id="CHEBI:30616"/>
    </ligand>
</feature>
<dbReference type="STRING" id="56780.SYN_02666"/>
<keyword evidence="8" id="KW-0028">Amino-acid biosynthesis</keyword>
<dbReference type="InterPro" id="IPR029055">
    <property type="entry name" value="Ntn_hydrolases_N"/>
</dbReference>
<gene>
    <name evidence="12" type="ORF">SYN_02666</name>
</gene>
<dbReference type="CDD" id="cd00712">
    <property type="entry name" value="AsnB"/>
    <property type="match status" value="1"/>
</dbReference>
<dbReference type="KEGG" id="sat:SYN_02666"/>
<dbReference type="PANTHER" id="PTHR43284:SF1">
    <property type="entry name" value="ASPARAGINE SYNTHETASE"/>
    <property type="match status" value="1"/>
</dbReference>
<evidence type="ECO:0000256" key="6">
    <source>
        <dbReference type="ARBA" id="ARBA00022962"/>
    </source>
</evidence>
<feature type="site" description="Important for beta-aspartyl-AMP intermediate formation" evidence="10">
    <location>
        <position position="382"/>
    </location>
</feature>
<keyword evidence="12" id="KW-0436">Ligase</keyword>
<dbReference type="AlphaFoldDB" id="Q2LWN2"/>
<dbReference type="Pfam" id="PF00733">
    <property type="entry name" value="Asn_synthase"/>
    <property type="match status" value="1"/>
</dbReference>
<dbReference type="PANTHER" id="PTHR43284">
    <property type="entry name" value="ASPARAGINE SYNTHETASE (GLUTAMINE-HYDROLYZING)"/>
    <property type="match status" value="1"/>
</dbReference>
<dbReference type="InterPro" id="IPR006426">
    <property type="entry name" value="Asn_synth_AEB"/>
</dbReference>
<dbReference type="NCBIfam" id="TIGR01536">
    <property type="entry name" value="asn_synth_AEB"/>
    <property type="match status" value="1"/>
</dbReference>
<evidence type="ECO:0000256" key="5">
    <source>
        <dbReference type="ARBA" id="ARBA00022840"/>
    </source>
</evidence>
<sequence length="654" mass="72720">MCGIAGFWGKNGASASGEFMRTVEAMTAAITHRGPDSAGYWVDASIGLALGHRRLSILELSSAGHQPMTSACGRYVIAFNGEIYNHLELRKELAARGKEPLWRGHADTETLLACFSAWGIERTLNATVGMFALALWDIEDRVLTLARDRLGEKPLYYGWQGGTLLFGSELKALKAHPDFRAGVDRDALTLLLRHNCIPAPYSIYQGIRKLMPGHYLSISFSDGRVSQSVSPQAWWRYNDVVTAGLARPFAGSDAEAVDELEDRLSNSVKLQMLADVPVGAFLSGGIDSSAIVALMQAHSSLPVRTFTIGTDSADNEAEHAKAVARHLGTDHTELHVSSEDALAVVPKLPTIYCEPFSDSSQIPTFLVSRLAGRHVKVALSGDAGDELFGGYNRYLTARRVWQRMNRLPLLARRAAANTLCALAPAIWDRLYSAVSPVLPSGMRLASPGDKAHKLAEVLTLADGEAFYRRLASHWHNPAEVVIGGQEPRTLLTNPSAWPYTDSFEHWMMAMDAQTYMTDDILVKVDRAAMANSLEARIPLLDHRVVELAWRIPLHQKIREGKGKWLLRQVLYRHVPRELIERPKTGFSIPLDAWLRGPLKAWAEALLAEDRLKREGFFNPGPIGLKWREHLSGQRNWQYHLWDILMFQAWLESNT</sequence>
<dbReference type="OrthoDB" id="9763290at2"/>
<keyword evidence="4 9" id="KW-0547">Nucleotide-binding</keyword>
<dbReference type="Pfam" id="PF13522">
    <property type="entry name" value="GATase_6"/>
    <property type="match status" value="1"/>
</dbReference>
<dbReference type="EMBL" id="CP000252">
    <property type="protein sequence ID" value="ABC78493.1"/>
    <property type="molecule type" value="Genomic_DNA"/>
</dbReference>
<evidence type="ECO:0000256" key="8">
    <source>
        <dbReference type="PIRSR" id="PIRSR001589-1"/>
    </source>
</evidence>
<dbReference type="PIRSF" id="PIRSF001589">
    <property type="entry name" value="Asn_synthetase_glu-h"/>
    <property type="match status" value="1"/>
</dbReference>
<dbReference type="HOGENOM" id="CLU_014658_3_1_7"/>
<reference evidence="12 13" key="1">
    <citation type="journal article" date="2007" name="Proc. Natl. Acad. Sci. U.S.A.">
        <title>The genome of Syntrophus aciditrophicus: life at the thermodynamic limit of microbial growth.</title>
        <authorList>
            <person name="McInerney M.J."/>
            <person name="Rohlin L."/>
            <person name="Mouttaki H."/>
            <person name="Kim U."/>
            <person name="Krupp R.S."/>
            <person name="Rios-Hernandez L."/>
            <person name="Sieber J."/>
            <person name="Struchtemeyer C.G."/>
            <person name="Bhattacharyya A."/>
            <person name="Campbell J.W."/>
            <person name="Gunsalus R.P."/>
        </authorList>
    </citation>
    <scope>NUCLEOTIDE SEQUENCE [LARGE SCALE GENOMIC DNA]</scope>
    <source>
        <strain evidence="12 13">SB</strain>
    </source>
</reference>
<dbReference type="GO" id="GO:0005829">
    <property type="term" value="C:cytosol"/>
    <property type="evidence" value="ECO:0007669"/>
    <property type="project" value="TreeGrafter"/>
</dbReference>
<dbReference type="InterPro" id="IPR017932">
    <property type="entry name" value="GATase_2_dom"/>
</dbReference>
<evidence type="ECO:0000256" key="4">
    <source>
        <dbReference type="ARBA" id="ARBA00022741"/>
    </source>
</evidence>
<dbReference type="Gene3D" id="3.40.50.620">
    <property type="entry name" value="HUPs"/>
    <property type="match status" value="2"/>
</dbReference>
<evidence type="ECO:0000259" key="11">
    <source>
        <dbReference type="PROSITE" id="PS51278"/>
    </source>
</evidence>
<keyword evidence="8" id="KW-0061">Asparagine biosynthesis</keyword>
<dbReference type="RefSeq" id="WP_011418512.1">
    <property type="nucleotide sequence ID" value="NC_007759.1"/>
</dbReference>
<accession>Q2LWN2</accession>
<dbReference type="FunCoup" id="Q2LWN2">
    <property type="interactions" value="429"/>
</dbReference>
<keyword evidence="6 8" id="KW-0315">Glutamine amidotransferase</keyword>
<evidence type="ECO:0000256" key="3">
    <source>
        <dbReference type="ARBA" id="ARBA00012737"/>
    </source>
</evidence>
<dbReference type="InterPro" id="IPR014729">
    <property type="entry name" value="Rossmann-like_a/b/a_fold"/>
</dbReference>
<dbReference type="eggNOG" id="COG0367">
    <property type="taxonomic scope" value="Bacteria"/>
</dbReference>
<dbReference type="GO" id="GO:0004066">
    <property type="term" value="F:asparagine synthase (glutamine-hydrolyzing) activity"/>
    <property type="evidence" value="ECO:0007669"/>
    <property type="project" value="UniProtKB-EC"/>
</dbReference>
<keyword evidence="13" id="KW-1185">Reference proteome</keyword>
<dbReference type="Gene3D" id="3.60.20.10">
    <property type="entry name" value="Glutamine Phosphoribosylpyrophosphate, subunit 1, domain 1"/>
    <property type="match status" value="1"/>
</dbReference>
<feature type="binding site" evidence="9">
    <location>
        <position position="308"/>
    </location>
    <ligand>
        <name>ATP</name>
        <dbReference type="ChEBI" id="CHEBI:30616"/>
    </ligand>
</feature>
<dbReference type="EC" id="6.3.5.4" evidence="3"/>
<organism evidence="12 13">
    <name type="scientific">Syntrophus aciditrophicus (strain SB)</name>
    <dbReference type="NCBI Taxonomy" id="56780"/>
    <lineage>
        <taxon>Bacteria</taxon>
        <taxon>Pseudomonadati</taxon>
        <taxon>Thermodesulfobacteriota</taxon>
        <taxon>Syntrophia</taxon>
        <taxon>Syntrophales</taxon>
        <taxon>Syntrophaceae</taxon>
        <taxon>Syntrophus</taxon>
    </lineage>
</organism>
<comment type="pathway">
    <text evidence="1">Amino-acid biosynthesis; L-asparagine biosynthesis; L-asparagine from L-aspartate (L-Gln route): step 1/1.</text>
</comment>
<dbReference type="InParanoid" id="Q2LWN2"/>
<dbReference type="InterPro" id="IPR051786">
    <property type="entry name" value="ASN_synthetase/amidase"/>
</dbReference>
<dbReference type="GO" id="GO:0005524">
    <property type="term" value="F:ATP binding"/>
    <property type="evidence" value="ECO:0007669"/>
    <property type="project" value="UniProtKB-KW"/>
</dbReference>
<dbReference type="InterPro" id="IPR033738">
    <property type="entry name" value="AsnB_N"/>
</dbReference>
<dbReference type="SUPFAM" id="SSF56235">
    <property type="entry name" value="N-terminal nucleophile aminohydrolases (Ntn hydrolases)"/>
    <property type="match status" value="1"/>
</dbReference>
<dbReference type="GO" id="GO:0006529">
    <property type="term" value="P:asparagine biosynthetic process"/>
    <property type="evidence" value="ECO:0007669"/>
    <property type="project" value="UniProtKB-KW"/>
</dbReference>
<evidence type="ECO:0000313" key="13">
    <source>
        <dbReference type="Proteomes" id="UP000001933"/>
    </source>
</evidence>
<protein>
    <recommendedName>
        <fullName evidence="3">asparagine synthase (glutamine-hydrolyzing)</fullName>
        <ecNumber evidence="3">6.3.5.4</ecNumber>
    </recommendedName>
</protein>
<comment type="catalytic activity">
    <reaction evidence="7">
        <text>L-aspartate + L-glutamine + ATP + H2O = L-asparagine + L-glutamate + AMP + diphosphate + H(+)</text>
        <dbReference type="Rhea" id="RHEA:12228"/>
        <dbReference type="ChEBI" id="CHEBI:15377"/>
        <dbReference type="ChEBI" id="CHEBI:15378"/>
        <dbReference type="ChEBI" id="CHEBI:29985"/>
        <dbReference type="ChEBI" id="CHEBI:29991"/>
        <dbReference type="ChEBI" id="CHEBI:30616"/>
        <dbReference type="ChEBI" id="CHEBI:33019"/>
        <dbReference type="ChEBI" id="CHEBI:58048"/>
        <dbReference type="ChEBI" id="CHEBI:58359"/>
        <dbReference type="ChEBI" id="CHEBI:456215"/>
        <dbReference type="EC" id="6.3.5.4"/>
    </reaction>
</comment>
<dbReference type="InterPro" id="IPR001962">
    <property type="entry name" value="Asn_synthase"/>
</dbReference>
<evidence type="ECO:0000256" key="2">
    <source>
        <dbReference type="ARBA" id="ARBA00005752"/>
    </source>
</evidence>
<evidence type="ECO:0000256" key="10">
    <source>
        <dbReference type="PIRSR" id="PIRSR001589-3"/>
    </source>
</evidence>
<feature type="domain" description="Glutamine amidotransferase type-2" evidence="11">
    <location>
        <begin position="2"/>
        <end position="221"/>
    </location>
</feature>